<reference evidence="2 3" key="1">
    <citation type="journal article" date="2019" name="Int. J. Syst. Evol. Microbiol.">
        <title>The Global Catalogue of Microorganisms (GCM) 10K type strain sequencing project: providing services to taxonomists for standard genome sequencing and annotation.</title>
        <authorList>
            <consortium name="The Broad Institute Genomics Platform"/>
            <consortium name="The Broad Institute Genome Sequencing Center for Infectious Disease"/>
            <person name="Wu L."/>
            <person name="Ma J."/>
        </authorList>
    </citation>
    <scope>NUCLEOTIDE SEQUENCE [LARGE SCALE GENOMIC DNA]</scope>
    <source>
        <strain evidence="2 3">JCM 14306</strain>
    </source>
</reference>
<dbReference type="InterPro" id="IPR032710">
    <property type="entry name" value="NTF2-like_dom_sf"/>
</dbReference>
<sequence length="165" mass="18371">MTTSNWGCRIESTVPSVSRGDICHQNQRLRSRVLNRIGAVVSVEQNKKAVVDYYRTAFGGDPERAVAEHVGDRYIQHNPQAPDGPDAFIAFVHYLLEQYPELELDIKRVIGEGSMVVTHSHLVLEPGTPGQAVADFFRLEDGKVVEHWDVIQDVPQSSANANGMF</sequence>
<proteinExistence type="predicted"/>
<gene>
    <name evidence="2" type="ORF">GCM10009744_29430</name>
</gene>
<dbReference type="Gene3D" id="3.10.450.50">
    <property type="match status" value="1"/>
</dbReference>
<keyword evidence="3" id="KW-1185">Reference proteome</keyword>
<dbReference type="EMBL" id="BAAANE010000004">
    <property type="protein sequence ID" value="GAA1638175.1"/>
    <property type="molecule type" value="Genomic_DNA"/>
</dbReference>
<dbReference type="Pfam" id="PF12680">
    <property type="entry name" value="SnoaL_2"/>
    <property type="match status" value="1"/>
</dbReference>
<evidence type="ECO:0000259" key="1">
    <source>
        <dbReference type="Pfam" id="PF12680"/>
    </source>
</evidence>
<dbReference type="InterPro" id="IPR009959">
    <property type="entry name" value="Cyclase_SnoaL-like"/>
</dbReference>
<name>A0ABN2FBZ3_9ACTN</name>
<dbReference type="InterPro" id="IPR037401">
    <property type="entry name" value="SnoaL-like"/>
</dbReference>
<protein>
    <submittedName>
        <fullName evidence="2">Ester cyclase</fullName>
    </submittedName>
</protein>
<dbReference type="PANTHER" id="PTHR38436:SF1">
    <property type="entry name" value="ESTER CYCLASE"/>
    <property type="match status" value="1"/>
</dbReference>
<evidence type="ECO:0000313" key="3">
    <source>
        <dbReference type="Proteomes" id="UP001501319"/>
    </source>
</evidence>
<accession>A0ABN2FBZ3</accession>
<feature type="domain" description="SnoaL-like" evidence="1">
    <location>
        <begin position="51"/>
        <end position="147"/>
    </location>
</feature>
<dbReference type="Proteomes" id="UP001501319">
    <property type="component" value="Unassembled WGS sequence"/>
</dbReference>
<comment type="caution">
    <text evidence="2">The sequence shown here is derived from an EMBL/GenBank/DDBJ whole genome shotgun (WGS) entry which is preliminary data.</text>
</comment>
<dbReference type="PANTHER" id="PTHR38436">
    <property type="entry name" value="POLYKETIDE CYCLASE SNOAL-LIKE DOMAIN"/>
    <property type="match status" value="1"/>
</dbReference>
<evidence type="ECO:0000313" key="2">
    <source>
        <dbReference type="EMBL" id="GAA1638175.1"/>
    </source>
</evidence>
<organism evidence="2 3">
    <name type="scientific">Kribbella alba</name>
    <dbReference type="NCBI Taxonomy" id="190197"/>
    <lineage>
        <taxon>Bacteria</taxon>
        <taxon>Bacillati</taxon>
        <taxon>Actinomycetota</taxon>
        <taxon>Actinomycetes</taxon>
        <taxon>Propionibacteriales</taxon>
        <taxon>Kribbellaceae</taxon>
        <taxon>Kribbella</taxon>
    </lineage>
</organism>
<dbReference type="SUPFAM" id="SSF54427">
    <property type="entry name" value="NTF2-like"/>
    <property type="match status" value="1"/>
</dbReference>